<evidence type="ECO:0000256" key="4">
    <source>
        <dbReference type="RuleBase" id="RU361277"/>
    </source>
</evidence>
<name>A0A942SU26_9BACI</name>
<dbReference type="EMBL" id="JAGYPE020000004">
    <property type="protein sequence ID" value="MCH6264683.1"/>
    <property type="molecule type" value="Genomic_DNA"/>
</dbReference>
<dbReference type="InterPro" id="IPR011032">
    <property type="entry name" value="GroES-like_sf"/>
</dbReference>
<evidence type="ECO:0000256" key="3">
    <source>
        <dbReference type="ARBA" id="ARBA00023002"/>
    </source>
</evidence>
<dbReference type="GO" id="GO:0016491">
    <property type="term" value="F:oxidoreductase activity"/>
    <property type="evidence" value="ECO:0007669"/>
    <property type="project" value="UniProtKB-KW"/>
</dbReference>
<sequence>MESVVLKDGQVSLEDIAVPEIGEYQILAKVKRAGICGTDLKLYTGNYHRDPKAPPVIIGHEFIGEVVAVGEKVTKAVIGDRIVAHPTYSSCQECTYCYSGEFNLCSHRKRIGFDYDGVFAQFVKLHEQQVYIVPDTISDDAGALIEPLSVAVRGVYKADITPTDTVLIIGPGTIGLFTVLVAKQFGATVLVCGTQADTDRLEIASQMGVDTTVMSGDLPSLLKKKNMNIDIVFECSGNENGVNLGLSVLRPKGQFIQIGTSSKLTNVSFMDIAYKELKVTGSIAAIKEDWHTAIKLMEKLQTKVLLIVKKYLELKDFKEGFEECLNNGGPKVLFTPRETENEREAMIR</sequence>
<keyword evidence="3" id="KW-0560">Oxidoreductase</keyword>
<dbReference type="RefSeq" id="WP_213139897.1">
    <property type="nucleotide sequence ID" value="NZ_JAGYPE020000004.1"/>
</dbReference>
<dbReference type="PROSITE" id="PS00059">
    <property type="entry name" value="ADH_ZINC"/>
    <property type="match status" value="1"/>
</dbReference>
<dbReference type="SMART" id="SM00829">
    <property type="entry name" value="PKS_ER"/>
    <property type="match status" value="1"/>
</dbReference>
<keyword evidence="2 4" id="KW-0862">Zinc</keyword>
<comment type="caution">
    <text evidence="6">The sequence shown here is derived from an EMBL/GenBank/DDBJ whole genome shotgun (WGS) entry which is preliminary data.</text>
</comment>
<dbReference type="Proteomes" id="UP000677265">
    <property type="component" value="Unassembled WGS sequence"/>
</dbReference>
<evidence type="ECO:0000313" key="8">
    <source>
        <dbReference type="Proteomes" id="UP000677265"/>
    </source>
</evidence>
<dbReference type="InterPro" id="IPR013149">
    <property type="entry name" value="ADH-like_C"/>
</dbReference>
<accession>A0A942SU26</accession>
<dbReference type="EMBL" id="JAGYPE010000001">
    <property type="protein sequence ID" value="MBS4179848.1"/>
    <property type="molecule type" value="Genomic_DNA"/>
</dbReference>
<proteinExistence type="inferred from homology"/>
<organism evidence="6">
    <name type="scientific">Neobacillus citreus</name>
    <dbReference type="NCBI Taxonomy" id="2833578"/>
    <lineage>
        <taxon>Bacteria</taxon>
        <taxon>Bacillati</taxon>
        <taxon>Bacillota</taxon>
        <taxon>Bacilli</taxon>
        <taxon>Bacillales</taxon>
        <taxon>Bacillaceae</taxon>
        <taxon>Neobacillus</taxon>
    </lineage>
</organism>
<dbReference type="InterPro" id="IPR013154">
    <property type="entry name" value="ADH-like_N"/>
</dbReference>
<evidence type="ECO:0000313" key="6">
    <source>
        <dbReference type="EMBL" id="MBS4179848.1"/>
    </source>
</evidence>
<dbReference type="AlphaFoldDB" id="A0A942SU26"/>
<dbReference type="SUPFAM" id="SSF50129">
    <property type="entry name" value="GroES-like"/>
    <property type="match status" value="1"/>
</dbReference>
<evidence type="ECO:0000259" key="5">
    <source>
        <dbReference type="SMART" id="SM00829"/>
    </source>
</evidence>
<dbReference type="SUPFAM" id="SSF51735">
    <property type="entry name" value="NAD(P)-binding Rossmann-fold domains"/>
    <property type="match status" value="1"/>
</dbReference>
<keyword evidence="8" id="KW-1185">Reference proteome</keyword>
<reference evidence="6" key="1">
    <citation type="submission" date="2021-05" db="EMBL/GenBank/DDBJ databases">
        <title>Novel Bacillus species.</title>
        <authorList>
            <person name="Liu G."/>
        </authorList>
    </citation>
    <scope>NUCLEOTIDE SEQUENCE</scope>
    <source>
        <strain evidence="6 8">FJAT-50051</strain>
    </source>
</reference>
<comment type="cofactor">
    <cofactor evidence="4">
        <name>Zn(2+)</name>
        <dbReference type="ChEBI" id="CHEBI:29105"/>
    </cofactor>
</comment>
<dbReference type="PANTHER" id="PTHR43401">
    <property type="entry name" value="L-THREONINE 3-DEHYDROGENASE"/>
    <property type="match status" value="1"/>
</dbReference>
<evidence type="ECO:0000313" key="7">
    <source>
        <dbReference type="EMBL" id="MCH6264683.1"/>
    </source>
</evidence>
<keyword evidence="1 4" id="KW-0479">Metal-binding</keyword>
<dbReference type="Gene3D" id="3.40.50.720">
    <property type="entry name" value="NAD(P)-binding Rossmann-like Domain"/>
    <property type="match status" value="1"/>
</dbReference>
<feature type="domain" description="Enoyl reductase (ER)" evidence="5">
    <location>
        <begin position="9"/>
        <end position="306"/>
    </location>
</feature>
<dbReference type="Pfam" id="PF08240">
    <property type="entry name" value="ADH_N"/>
    <property type="match status" value="1"/>
</dbReference>
<dbReference type="InterPro" id="IPR036291">
    <property type="entry name" value="NAD(P)-bd_dom_sf"/>
</dbReference>
<dbReference type="GO" id="GO:0008270">
    <property type="term" value="F:zinc ion binding"/>
    <property type="evidence" value="ECO:0007669"/>
    <property type="project" value="InterPro"/>
</dbReference>
<gene>
    <name evidence="7" type="ORF">KHB02_003990</name>
    <name evidence="6" type="ORF">KHB02_00465</name>
</gene>
<dbReference type="Pfam" id="PF00107">
    <property type="entry name" value="ADH_zinc_N"/>
    <property type="match status" value="1"/>
</dbReference>
<dbReference type="InterPro" id="IPR020843">
    <property type="entry name" value="ER"/>
</dbReference>
<protein>
    <submittedName>
        <fullName evidence="6">Alcohol dehydrogenase catalytic domain-containing protein</fullName>
    </submittedName>
</protein>
<evidence type="ECO:0000256" key="2">
    <source>
        <dbReference type="ARBA" id="ARBA00022833"/>
    </source>
</evidence>
<dbReference type="InterPro" id="IPR050129">
    <property type="entry name" value="Zn_alcohol_dh"/>
</dbReference>
<dbReference type="Gene3D" id="3.90.180.10">
    <property type="entry name" value="Medium-chain alcohol dehydrogenases, catalytic domain"/>
    <property type="match status" value="1"/>
</dbReference>
<dbReference type="InterPro" id="IPR002328">
    <property type="entry name" value="ADH_Zn_CS"/>
</dbReference>
<comment type="similarity">
    <text evidence="4">Belongs to the zinc-containing alcohol dehydrogenase family.</text>
</comment>
<dbReference type="PANTHER" id="PTHR43401:SF2">
    <property type="entry name" value="L-THREONINE 3-DEHYDROGENASE"/>
    <property type="match status" value="1"/>
</dbReference>
<evidence type="ECO:0000256" key="1">
    <source>
        <dbReference type="ARBA" id="ARBA00022723"/>
    </source>
</evidence>